<dbReference type="Proteomes" id="UP000030653">
    <property type="component" value="Unassembled WGS sequence"/>
</dbReference>
<name>M5FTL1_DACPD</name>
<keyword evidence="4" id="KW-1185">Reference proteome</keyword>
<dbReference type="EMBL" id="JH795872">
    <property type="protein sequence ID" value="EJT98734.1"/>
    <property type="molecule type" value="Genomic_DNA"/>
</dbReference>
<accession>M5FTL1</accession>
<feature type="compositionally biased region" description="Low complexity" evidence="1">
    <location>
        <begin position="252"/>
        <end position="269"/>
    </location>
</feature>
<organism evidence="3 4">
    <name type="scientific">Dacryopinax primogenitus (strain DJM 731)</name>
    <name type="common">Brown rot fungus</name>
    <dbReference type="NCBI Taxonomy" id="1858805"/>
    <lineage>
        <taxon>Eukaryota</taxon>
        <taxon>Fungi</taxon>
        <taxon>Dikarya</taxon>
        <taxon>Basidiomycota</taxon>
        <taxon>Agaricomycotina</taxon>
        <taxon>Dacrymycetes</taxon>
        <taxon>Dacrymycetales</taxon>
        <taxon>Dacrymycetaceae</taxon>
        <taxon>Dacryopinax</taxon>
    </lineage>
</organism>
<sequence>MRLFLLLLAVVLPALASTKLQRAAQLSRSPLPLPIPEPLLRTHNHARQISSCGVNCTSTSACVPVCSSPSDVATINATSMCGSADAQCLCTGGDALTYSCLQCLLQSEDITPEQWDAVCAAYMPGGTTTKGATTAIATATAGAAQGTASAGTACVSACSSSSDQVGLAQIIDCPTGSTTCICQASYTFSNACLTCTLQATGISPAQWANDCQIATGLGIGGTSTSTTKLVAATATGAGGTRITSGGSGDGSTSGSSTATLPTGGTSSAGSRMAGDGLGLLFLGGLGLGLGLLA</sequence>
<evidence type="ECO:0000313" key="3">
    <source>
        <dbReference type="EMBL" id="EJT98734.1"/>
    </source>
</evidence>
<keyword evidence="2" id="KW-0732">Signal</keyword>
<dbReference type="RefSeq" id="XP_040625632.1">
    <property type="nucleotide sequence ID" value="XM_040770594.1"/>
</dbReference>
<gene>
    <name evidence="3" type="ORF">DACRYDRAFT_118526</name>
</gene>
<reference evidence="3 4" key="1">
    <citation type="journal article" date="2012" name="Science">
        <title>The Paleozoic origin of enzymatic lignin decomposition reconstructed from 31 fungal genomes.</title>
        <authorList>
            <person name="Floudas D."/>
            <person name="Binder M."/>
            <person name="Riley R."/>
            <person name="Barry K."/>
            <person name="Blanchette R.A."/>
            <person name="Henrissat B."/>
            <person name="Martinez A.T."/>
            <person name="Otillar R."/>
            <person name="Spatafora J.W."/>
            <person name="Yadav J.S."/>
            <person name="Aerts A."/>
            <person name="Benoit I."/>
            <person name="Boyd A."/>
            <person name="Carlson A."/>
            <person name="Copeland A."/>
            <person name="Coutinho P.M."/>
            <person name="de Vries R.P."/>
            <person name="Ferreira P."/>
            <person name="Findley K."/>
            <person name="Foster B."/>
            <person name="Gaskell J."/>
            <person name="Glotzer D."/>
            <person name="Gorecki P."/>
            <person name="Heitman J."/>
            <person name="Hesse C."/>
            <person name="Hori C."/>
            <person name="Igarashi K."/>
            <person name="Jurgens J.A."/>
            <person name="Kallen N."/>
            <person name="Kersten P."/>
            <person name="Kohler A."/>
            <person name="Kuees U."/>
            <person name="Kumar T.K.A."/>
            <person name="Kuo A."/>
            <person name="LaButti K."/>
            <person name="Larrondo L.F."/>
            <person name="Lindquist E."/>
            <person name="Ling A."/>
            <person name="Lombard V."/>
            <person name="Lucas S."/>
            <person name="Lundell T."/>
            <person name="Martin R."/>
            <person name="McLaughlin D.J."/>
            <person name="Morgenstern I."/>
            <person name="Morin E."/>
            <person name="Murat C."/>
            <person name="Nagy L.G."/>
            <person name="Nolan M."/>
            <person name="Ohm R.A."/>
            <person name="Patyshakuliyeva A."/>
            <person name="Rokas A."/>
            <person name="Ruiz-Duenas F.J."/>
            <person name="Sabat G."/>
            <person name="Salamov A."/>
            <person name="Samejima M."/>
            <person name="Schmutz J."/>
            <person name="Slot J.C."/>
            <person name="St John F."/>
            <person name="Stenlid J."/>
            <person name="Sun H."/>
            <person name="Sun S."/>
            <person name="Syed K."/>
            <person name="Tsang A."/>
            <person name="Wiebenga A."/>
            <person name="Young D."/>
            <person name="Pisabarro A."/>
            <person name="Eastwood D.C."/>
            <person name="Martin F."/>
            <person name="Cullen D."/>
            <person name="Grigoriev I.V."/>
            <person name="Hibbett D.S."/>
        </authorList>
    </citation>
    <scope>NUCLEOTIDE SEQUENCE [LARGE SCALE GENOMIC DNA]</scope>
    <source>
        <strain evidence="3 4">DJM-731 SS1</strain>
    </source>
</reference>
<dbReference type="GeneID" id="63685656"/>
<feature type="region of interest" description="Disordered" evidence="1">
    <location>
        <begin position="241"/>
        <end position="269"/>
    </location>
</feature>
<evidence type="ECO:0000313" key="4">
    <source>
        <dbReference type="Proteomes" id="UP000030653"/>
    </source>
</evidence>
<evidence type="ECO:0000256" key="2">
    <source>
        <dbReference type="SAM" id="SignalP"/>
    </source>
</evidence>
<proteinExistence type="predicted"/>
<feature type="signal peptide" evidence="2">
    <location>
        <begin position="1"/>
        <end position="16"/>
    </location>
</feature>
<dbReference type="HOGENOM" id="CLU_950019_0_0_1"/>
<evidence type="ECO:0008006" key="5">
    <source>
        <dbReference type="Google" id="ProtNLM"/>
    </source>
</evidence>
<dbReference type="AlphaFoldDB" id="M5FTL1"/>
<protein>
    <recommendedName>
        <fullName evidence="5">Extracellular membrane protein CFEM domain-containing protein</fullName>
    </recommendedName>
</protein>
<feature type="chain" id="PRO_5004067301" description="Extracellular membrane protein CFEM domain-containing protein" evidence="2">
    <location>
        <begin position="17"/>
        <end position="293"/>
    </location>
</feature>
<evidence type="ECO:0000256" key="1">
    <source>
        <dbReference type="SAM" id="MobiDB-lite"/>
    </source>
</evidence>